<sequence>SISTFAAASATAEVELDRAKSNKSRTQSKASPQEQQPEEETPKVPVGPGPYFYLSGSNGAELVSSYCQGRGWQRIYDNRREDYALKWCEIKNPETYLHFKEGEQLLYQIPNNRVLTTKTGLLCCLREQERRMKKSRRSSKFKFLKMEEFFPESFRLDIEEERNNFLKLCRGELSQ</sequence>
<keyword evidence="3" id="KW-1185">Reference proteome</keyword>
<reference evidence="2 3" key="1">
    <citation type="submission" date="2019-09" db="EMBL/GenBank/DDBJ databases">
        <title>Bird 10,000 Genomes (B10K) Project - Family phase.</title>
        <authorList>
            <person name="Zhang G."/>
        </authorList>
    </citation>
    <scope>NUCLEOTIDE SEQUENCE [LARGE SCALE GENOMIC DNA]</scope>
    <source>
        <strain evidence="2">B10K-DU-001-78</strain>
        <tissue evidence="2">Muscle</tissue>
    </source>
</reference>
<evidence type="ECO:0000256" key="1">
    <source>
        <dbReference type="SAM" id="MobiDB-lite"/>
    </source>
</evidence>
<feature type="non-terminal residue" evidence="2">
    <location>
        <position position="1"/>
    </location>
</feature>
<dbReference type="EMBL" id="VXBD01009760">
    <property type="protein sequence ID" value="NXN14718.1"/>
    <property type="molecule type" value="Genomic_DNA"/>
</dbReference>
<dbReference type="GO" id="GO:0070737">
    <property type="term" value="F:protein-glycine ligase activity, elongating"/>
    <property type="evidence" value="ECO:0007669"/>
    <property type="project" value="TreeGrafter"/>
</dbReference>
<dbReference type="InterPro" id="IPR027752">
    <property type="entry name" value="TTLL10"/>
</dbReference>
<feature type="region of interest" description="Disordered" evidence="1">
    <location>
        <begin position="1"/>
        <end position="48"/>
    </location>
</feature>
<dbReference type="Proteomes" id="UP000557230">
    <property type="component" value="Unassembled WGS sequence"/>
</dbReference>
<organism evidence="2 3">
    <name type="scientific">Indicator maculatus</name>
    <name type="common">spotted honeyguide</name>
    <dbReference type="NCBI Taxonomy" id="545262"/>
    <lineage>
        <taxon>Eukaryota</taxon>
        <taxon>Metazoa</taxon>
        <taxon>Chordata</taxon>
        <taxon>Craniata</taxon>
        <taxon>Vertebrata</taxon>
        <taxon>Euteleostomi</taxon>
        <taxon>Archelosauria</taxon>
        <taxon>Archosauria</taxon>
        <taxon>Dinosauria</taxon>
        <taxon>Saurischia</taxon>
        <taxon>Theropoda</taxon>
        <taxon>Coelurosauria</taxon>
        <taxon>Aves</taxon>
        <taxon>Neognathae</taxon>
        <taxon>Neoaves</taxon>
        <taxon>Telluraves</taxon>
        <taxon>Coraciimorphae</taxon>
        <taxon>Piciformes</taxon>
        <taxon>Indicatoridae</taxon>
        <taxon>Indicator</taxon>
    </lineage>
</organism>
<name>A0A7L1GKY6_9PICI</name>
<feature type="compositionally biased region" description="Low complexity" evidence="1">
    <location>
        <begin position="1"/>
        <end position="12"/>
    </location>
</feature>
<dbReference type="OrthoDB" id="202825at2759"/>
<feature type="non-terminal residue" evidence="2">
    <location>
        <position position="175"/>
    </location>
</feature>
<dbReference type="PANTHER" id="PTHR46810">
    <property type="entry name" value="INACTIVE POLYGLYCYLASE TTLL10"/>
    <property type="match status" value="1"/>
</dbReference>
<proteinExistence type="predicted"/>
<evidence type="ECO:0000313" key="2">
    <source>
        <dbReference type="EMBL" id="NXN14718.1"/>
    </source>
</evidence>
<accession>A0A7L1GKY6</accession>
<dbReference type="AlphaFoldDB" id="A0A7L1GKY6"/>
<comment type="caution">
    <text evidence="2">The sequence shown here is derived from an EMBL/GenBank/DDBJ whole genome shotgun (WGS) entry which is preliminary data.</text>
</comment>
<dbReference type="PANTHER" id="PTHR46810:SF1">
    <property type="entry name" value="INACTIVE POLYGLYCYLASE TTLL10"/>
    <property type="match status" value="1"/>
</dbReference>
<protein>
    <submittedName>
        <fullName evidence="2">TTL10 polyglycylase</fullName>
    </submittedName>
</protein>
<gene>
    <name evidence="2" type="primary">Ttll10_1</name>
    <name evidence="2" type="ORF">INDMAC_R15096</name>
</gene>
<evidence type="ECO:0000313" key="3">
    <source>
        <dbReference type="Proteomes" id="UP000557230"/>
    </source>
</evidence>